<keyword evidence="16" id="KW-0594">Phospholipid biosynthesis</keyword>
<evidence type="ECO:0000256" key="4">
    <source>
        <dbReference type="ARBA" id="ARBA00005189"/>
    </source>
</evidence>
<feature type="transmembrane region" description="Helical" evidence="19">
    <location>
        <begin position="202"/>
        <end position="220"/>
    </location>
</feature>
<organism evidence="20 21">
    <name type="scientific">Marininema halotolerans</name>
    <dbReference type="NCBI Taxonomy" id="1155944"/>
    <lineage>
        <taxon>Bacteria</taxon>
        <taxon>Bacillati</taxon>
        <taxon>Bacillota</taxon>
        <taxon>Bacilli</taxon>
        <taxon>Bacillales</taxon>
        <taxon>Thermoactinomycetaceae</taxon>
        <taxon>Marininema</taxon>
    </lineage>
</organism>
<dbReference type="GO" id="GO:0005886">
    <property type="term" value="C:plasma membrane"/>
    <property type="evidence" value="ECO:0007669"/>
    <property type="project" value="UniProtKB-SubCell"/>
</dbReference>
<evidence type="ECO:0000256" key="10">
    <source>
        <dbReference type="ARBA" id="ARBA00022679"/>
    </source>
</evidence>
<comment type="similarity">
    <text evidence="5 18">Belongs to the CDS family.</text>
</comment>
<accession>A0A1I6QQ88</accession>
<keyword evidence="9" id="KW-0444">Lipid biosynthesis</keyword>
<evidence type="ECO:0000256" key="19">
    <source>
        <dbReference type="SAM" id="Phobius"/>
    </source>
</evidence>
<dbReference type="EC" id="2.7.7.41" evidence="6 18"/>
<evidence type="ECO:0000256" key="5">
    <source>
        <dbReference type="ARBA" id="ARBA00010185"/>
    </source>
</evidence>
<feature type="transmembrane region" description="Helical" evidence="19">
    <location>
        <begin position="87"/>
        <end position="103"/>
    </location>
</feature>
<feature type="transmembrane region" description="Helical" evidence="19">
    <location>
        <begin position="110"/>
        <end position="130"/>
    </location>
</feature>
<evidence type="ECO:0000256" key="2">
    <source>
        <dbReference type="ARBA" id="ARBA00004651"/>
    </source>
</evidence>
<feature type="transmembrane region" description="Helical" evidence="19">
    <location>
        <begin position="136"/>
        <end position="157"/>
    </location>
</feature>
<dbReference type="UniPathway" id="UPA00557">
    <property type="reaction ID" value="UER00614"/>
</dbReference>
<comment type="pathway">
    <text evidence="3 18">Phospholipid metabolism; CDP-diacylglycerol biosynthesis; CDP-diacylglycerol from sn-glycerol 3-phosphate: step 3/3.</text>
</comment>
<dbReference type="Proteomes" id="UP000198660">
    <property type="component" value="Unassembled WGS sequence"/>
</dbReference>
<evidence type="ECO:0000256" key="12">
    <source>
        <dbReference type="ARBA" id="ARBA00022695"/>
    </source>
</evidence>
<reference evidence="21" key="1">
    <citation type="submission" date="2016-10" db="EMBL/GenBank/DDBJ databases">
        <authorList>
            <person name="Varghese N."/>
            <person name="Submissions S."/>
        </authorList>
    </citation>
    <scope>NUCLEOTIDE SEQUENCE [LARGE SCALE GENOMIC DNA]</scope>
    <source>
        <strain evidence="21">DSM 45789</strain>
    </source>
</reference>
<evidence type="ECO:0000256" key="15">
    <source>
        <dbReference type="ARBA" id="ARBA00023136"/>
    </source>
</evidence>
<comment type="subcellular location">
    <subcellularLocation>
        <location evidence="2">Cell membrane</location>
        <topology evidence="2">Multi-pass membrane protein</topology>
    </subcellularLocation>
</comment>
<comment type="pathway">
    <text evidence="4">Lipid metabolism.</text>
</comment>
<protein>
    <recommendedName>
        <fullName evidence="7 18">Phosphatidate cytidylyltransferase</fullName>
        <ecNumber evidence="6 18">2.7.7.41</ecNumber>
    </recommendedName>
</protein>
<gene>
    <name evidence="20" type="ORF">SAMN05444972_103304</name>
</gene>
<evidence type="ECO:0000256" key="13">
    <source>
        <dbReference type="ARBA" id="ARBA00022989"/>
    </source>
</evidence>
<name>A0A1I6QQ88_9BACL</name>
<evidence type="ECO:0000313" key="20">
    <source>
        <dbReference type="EMBL" id="SFS54519.1"/>
    </source>
</evidence>
<dbReference type="RefSeq" id="WP_091835285.1">
    <property type="nucleotide sequence ID" value="NZ_FPAA01000003.1"/>
</dbReference>
<sequence length="266" mass="29074">MRQRIITGVLGGAGFFFFLWLGGWWYTGLIIALAFISYNEYCQMKKIQLSSPQGLIGLLLIGLILGANFVENGWIGKGLFLQSPDNILAGMILLLLLTVVSRNRVQVEEIAYLLLGSLYIGYGFSYMIQARMIPEGLSWSLLVIVITFANDSGAYFIGRKWGSAKLWPSISPNKTVEGALGGVFCSLLVSGIFVWIRPELGGLLWALAMGLLVSIVGQMGDLVESAMKRATGTKDSGTILPGHGGLLDRFDSLLLIFPILHLLHFL</sequence>
<keyword evidence="14" id="KW-0443">Lipid metabolism</keyword>
<dbReference type="OrthoDB" id="9799199at2"/>
<keyword evidence="11 18" id="KW-0812">Transmembrane</keyword>
<dbReference type="PROSITE" id="PS01315">
    <property type="entry name" value="CDS"/>
    <property type="match status" value="1"/>
</dbReference>
<evidence type="ECO:0000256" key="18">
    <source>
        <dbReference type="RuleBase" id="RU003938"/>
    </source>
</evidence>
<dbReference type="AlphaFoldDB" id="A0A1I6QQ88"/>
<comment type="catalytic activity">
    <reaction evidence="1 18">
        <text>a 1,2-diacyl-sn-glycero-3-phosphate + CTP + H(+) = a CDP-1,2-diacyl-sn-glycerol + diphosphate</text>
        <dbReference type="Rhea" id="RHEA:16229"/>
        <dbReference type="ChEBI" id="CHEBI:15378"/>
        <dbReference type="ChEBI" id="CHEBI:33019"/>
        <dbReference type="ChEBI" id="CHEBI:37563"/>
        <dbReference type="ChEBI" id="CHEBI:58332"/>
        <dbReference type="ChEBI" id="CHEBI:58608"/>
        <dbReference type="EC" id="2.7.7.41"/>
    </reaction>
</comment>
<evidence type="ECO:0000256" key="14">
    <source>
        <dbReference type="ARBA" id="ARBA00023098"/>
    </source>
</evidence>
<feature type="transmembrane region" description="Helical" evidence="19">
    <location>
        <begin position="12"/>
        <end position="35"/>
    </location>
</feature>
<evidence type="ECO:0000256" key="1">
    <source>
        <dbReference type="ARBA" id="ARBA00001698"/>
    </source>
</evidence>
<evidence type="ECO:0000256" key="9">
    <source>
        <dbReference type="ARBA" id="ARBA00022516"/>
    </source>
</evidence>
<evidence type="ECO:0000256" key="17">
    <source>
        <dbReference type="ARBA" id="ARBA00023264"/>
    </source>
</evidence>
<keyword evidence="8" id="KW-1003">Cell membrane</keyword>
<dbReference type="Pfam" id="PF01148">
    <property type="entry name" value="CTP_transf_1"/>
    <property type="match status" value="1"/>
</dbReference>
<keyword evidence="15 19" id="KW-0472">Membrane</keyword>
<evidence type="ECO:0000256" key="11">
    <source>
        <dbReference type="ARBA" id="ARBA00022692"/>
    </source>
</evidence>
<evidence type="ECO:0000256" key="16">
    <source>
        <dbReference type="ARBA" id="ARBA00023209"/>
    </source>
</evidence>
<dbReference type="InterPro" id="IPR000374">
    <property type="entry name" value="PC_trans"/>
</dbReference>
<evidence type="ECO:0000256" key="3">
    <source>
        <dbReference type="ARBA" id="ARBA00005119"/>
    </source>
</evidence>
<keyword evidence="17" id="KW-1208">Phospholipid metabolism</keyword>
<keyword evidence="13 19" id="KW-1133">Transmembrane helix</keyword>
<dbReference type="GO" id="GO:0004605">
    <property type="term" value="F:phosphatidate cytidylyltransferase activity"/>
    <property type="evidence" value="ECO:0007669"/>
    <property type="project" value="UniProtKB-EC"/>
</dbReference>
<evidence type="ECO:0000313" key="21">
    <source>
        <dbReference type="Proteomes" id="UP000198660"/>
    </source>
</evidence>
<keyword evidence="12 18" id="KW-0548">Nucleotidyltransferase</keyword>
<dbReference type="GO" id="GO:0016024">
    <property type="term" value="P:CDP-diacylglycerol biosynthetic process"/>
    <property type="evidence" value="ECO:0007669"/>
    <property type="project" value="UniProtKB-UniPathway"/>
</dbReference>
<dbReference type="EMBL" id="FPAA01000003">
    <property type="protein sequence ID" value="SFS54519.1"/>
    <property type="molecule type" value="Genomic_DNA"/>
</dbReference>
<feature type="transmembrane region" description="Helical" evidence="19">
    <location>
        <begin position="55"/>
        <end position="75"/>
    </location>
</feature>
<evidence type="ECO:0000256" key="7">
    <source>
        <dbReference type="ARBA" id="ARBA00019373"/>
    </source>
</evidence>
<proteinExistence type="inferred from homology"/>
<feature type="transmembrane region" description="Helical" evidence="19">
    <location>
        <begin position="178"/>
        <end position="196"/>
    </location>
</feature>
<evidence type="ECO:0000256" key="8">
    <source>
        <dbReference type="ARBA" id="ARBA00022475"/>
    </source>
</evidence>
<dbReference type="PANTHER" id="PTHR46382">
    <property type="entry name" value="PHOSPHATIDATE CYTIDYLYLTRANSFERASE"/>
    <property type="match status" value="1"/>
</dbReference>
<dbReference type="PANTHER" id="PTHR46382:SF1">
    <property type="entry name" value="PHOSPHATIDATE CYTIDYLYLTRANSFERASE"/>
    <property type="match status" value="1"/>
</dbReference>
<keyword evidence="21" id="KW-1185">Reference proteome</keyword>
<evidence type="ECO:0000256" key="6">
    <source>
        <dbReference type="ARBA" id="ARBA00012487"/>
    </source>
</evidence>
<keyword evidence="10 18" id="KW-0808">Transferase</keyword>